<reference evidence="3 4" key="1">
    <citation type="journal article" date="2018" name="Plant J.">
        <title>Genome sequences of Chlorella sorokiniana UTEX 1602 and Micractinium conductrix SAG 241.80: implications to maltose excretion by a green alga.</title>
        <authorList>
            <person name="Arriola M.B."/>
            <person name="Velmurugan N."/>
            <person name="Zhang Y."/>
            <person name="Plunkett M.H."/>
            <person name="Hondzo H."/>
            <person name="Barney B.M."/>
        </authorList>
    </citation>
    <scope>NUCLEOTIDE SEQUENCE [LARGE SCALE GENOMIC DNA]</scope>
    <source>
        <strain evidence="3 4">SAG 241.80</strain>
    </source>
</reference>
<protein>
    <submittedName>
        <fullName evidence="3">P25-alpha family</fullName>
    </submittedName>
</protein>
<evidence type="ECO:0000256" key="1">
    <source>
        <dbReference type="ARBA" id="ARBA00010994"/>
    </source>
</evidence>
<comment type="caution">
    <text evidence="3">The sequence shown here is derived from an EMBL/GenBank/DDBJ whole genome shotgun (WGS) entry which is preliminary data.</text>
</comment>
<proteinExistence type="inferred from homology"/>
<feature type="region of interest" description="Disordered" evidence="2">
    <location>
        <begin position="136"/>
        <end position="156"/>
    </location>
</feature>
<dbReference type="PANTHER" id="PTHR12932">
    <property type="entry name" value="P25 ALPHA-RELATED"/>
    <property type="match status" value="1"/>
</dbReference>
<sequence>MTGDLRSVFEAFAQFGSREPAGGMEGRAFSKLFKDCGLFCKRFTPTDADLVFSSLKPRGGKRISFEAFETALEKVATKKQLTVAELAGKIVAAGGPKASGTKAQANRFYDDKSSWTTTAKNGGPCKSDGQKTLAGLCDRSPADARGVSSGASNRAH</sequence>
<dbReference type="GO" id="GO:0032273">
    <property type="term" value="P:positive regulation of protein polymerization"/>
    <property type="evidence" value="ECO:0007669"/>
    <property type="project" value="TreeGrafter"/>
</dbReference>
<dbReference type="Pfam" id="PF05517">
    <property type="entry name" value="p25-alpha"/>
    <property type="match status" value="1"/>
</dbReference>
<comment type="similarity">
    <text evidence="1">Belongs to the TPPP family.</text>
</comment>
<dbReference type="AlphaFoldDB" id="A0A2P6VRB3"/>
<name>A0A2P6VRB3_9CHLO</name>
<dbReference type="GO" id="GO:0005874">
    <property type="term" value="C:microtubule"/>
    <property type="evidence" value="ECO:0007669"/>
    <property type="project" value="TreeGrafter"/>
</dbReference>
<dbReference type="SUPFAM" id="SSF47473">
    <property type="entry name" value="EF-hand"/>
    <property type="match status" value="1"/>
</dbReference>
<organism evidence="3 4">
    <name type="scientific">Micractinium conductrix</name>
    <dbReference type="NCBI Taxonomy" id="554055"/>
    <lineage>
        <taxon>Eukaryota</taxon>
        <taxon>Viridiplantae</taxon>
        <taxon>Chlorophyta</taxon>
        <taxon>core chlorophytes</taxon>
        <taxon>Trebouxiophyceae</taxon>
        <taxon>Chlorellales</taxon>
        <taxon>Chlorellaceae</taxon>
        <taxon>Chlorella clade</taxon>
        <taxon>Micractinium</taxon>
    </lineage>
</organism>
<dbReference type="GO" id="GO:0001578">
    <property type="term" value="P:microtubule bundle formation"/>
    <property type="evidence" value="ECO:0007669"/>
    <property type="project" value="TreeGrafter"/>
</dbReference>
<dbReference type="OrthoDB" id="548799at2759"/>
<evidence type="ECO:0000313" key="4">
    <source>
        <dbReference type="Proteomes" id="UP000239649"/>
    </source>
</evidence>
<dbReference type="EMBL" id="LHPF02000001">
    <property type="protein sequence ID" value="PSC76607.1"/>
    <property type="molecule type" value="Genomic_DNA"/>
</dbReference>
<evidence type="ECO:0000256" key="2">
    <source>
        <dbReference type="SAM" id="MobiDB-lite"/>
    </source>
</evidence>
<gene>
    <name evidence="3" type="primary">g579</name>
    <name evidence="3" type="ORF">C2E20_0579</name>
</gene>
<evidence type="ECO:0000313" key="3">
    <source>
        <dbReference type="EMBL" id="PSC76607.1"/>
    </source>
</evidence>
<dbReference type="PANTHER" id="PTHR12932:SF9">
    <property type="entry name" value="TUBULIN POLYMERIZATION-PROMOTING PROTEIN HOMOLOG"/>
    <property type="match status" value="1"/>
</dbReference>
<dbReference type="InterPro" id="IPR008907">
    <property type="entry name" value="TPP/p25"/>
</dbReference>
<dbReference type="Proteomes" id="UP000239649">
    <property type="component" value="Unassembled WGS sequence"/>
</dbReference>
<dbReference type="Gene3D" id="1.10.238.10">
    <property type="entry name" value="EF-hand"/>
    <property type="match status" value="1"/>
</dbReference>
<dbReference type="InterPro" id="IPR011992">
    <property type="entry name" value="EF-hand-dom_pair"/>
</dbReference>
<accession>A0A2P6VRB3</accession>
<dbReference type="GO" id="GO:0015631">
    <property type="term" value="F:tubulin binding"/>
    <property type="evidence" value="ECO:0007669"/>
    <property type="project" value="InterPro"/>
</dbReference>
<keyword evidence="4" id="KW-1185">Reference proteome</keyword>
<dbReference type="GO" id="GO:0046785">
    <property type="term" value="P:microtubule polymerization"/>
    <property type="evidence" value="ECO:0007669"/>
    <property type="project" value="InterPro"/>
</dbReference>